<dbReference type="UniPathway" id="UPA00557">
    <property type="reaction ID" value="UER00612"/>
</dbReference>
<evidence type="ECO:0000313" key="16">
    <source>
        <dbReference type="EMBL" id="RCV90254.1"/>
    </source>
</evidence>
<evidence type="ECO:0000256" key="9">
    <source>
        <dbReference type="ARBA" id="ARBA00023136"/>
    </source>
</evidence>
<dbReference type="InterPro" id="IPR002123">
    <property type="entry name" value="Plipid/glycerol_acylTrfase"/>
</dbReference>
<evidence type="ECO:0000256" key="11">
    <source>
        <dbReference type="ARBA" id="ARBA00023264"/>
    </source>
</evidence>
<dbReference type="InterPro" id="IPR028354">
    <property type="entry name" value="GPAT_PlsB"/>
</dbReference>
<dbReference type="InterPro" id="IPR022284">
    <property type="entry name" value="GPAT/DHAPAT"/>
</dbReference>
<keyword evidence="11 14" id="KW-1208">Phospholipid metabolism</keyword>
<evidence type="ECO:0000256" key="7">
    <source>
        <dbReference type="ARBA" id="ARBA00022475"/>
    </source>
</evidence>
<evidence type="ECO:0000256" key="3">
    <source>
        <dbReference type="ARBA" id="ARBA00005189"/>
    </source>
</evidence>
<comment type="similarity">
    <text evidence="4 14">Belongs to the GPAT/DAPAT family.</text>
</comment>
<dbReference type="GO" id="GO:0004366">
    <property type="term" value="F:glycerol-3-phosphate O-acyltransferase activity"/>
    <property type="evidence" value="ECO:0007669"/>
    <property type="project" value="UniProtKB-UniRule"/>
</dbReference>
<dbReference type="EC" id="2.3.1.15" evidence="5 14"/>
<keyword evidence="7 14" id="KW-1003">Cell membrane</keyword>
<evidence type="ECO:0000256" key="10">
    <source>
        <dbReference type="ARBA" id="ARBA00023209"/>
    </source>
</evidence>
<comment type="catalytic activity">
    <reaction evidence="13 14">
        <text>sn-glycerol 3-phosphate + an acyl-CoA = a 1-acyl-sn-glycero-3-phosphate + CoA</text>
        <dbReference type="Rhea" id="RHEA:15325"/>
        <dbReference type="ChEBI" id="CHEBI:57287"/>
        <dbReference type="ChEBI" id="CHEBI:57597"/>
        <dbReference type="ChEBI" id="CHEBI:57970"/>
        <dbReference type="ChEBI" id="CHEBI:58342"/>
        <dbReference type="EC" id="2.3.1.15"/>
    </reaction>
</comment>
<evidence type="ECO:0000256" key="1">
    <source>
        <dbReference type="ARBA" id="ARBA00004413"/>
    </source>
</evidence>
<keyword evidence="8 14" id="KW-0808">Transferase</keyword>
<comment type="pathway">
    <text evidence="2 14">Phospholipid metabolism; CDP-diacylglycerol biosynthesis; CDP-diacylglycerol from sn-glycerol 3-phosphate: step 1/3.</text>
</comment>
<dbReference type="OrthoDB" id="335193at2"/>
<evidence type="ECO:0000256" key="13">
    <source>
        <dbReference type="ARBA" id="ARBA00048427"/>
    </source>
</evidence>
<keyword evidence="10 14" id="KW-0594">Phospholipid biosynthesis</keyword>
<keyword evidence="9 14" id="KW-0472">Membrane</keyword>
<protein>
    <recommendedName>
        <fullName evidence="6 14">Glycerol-3-phosphate acyltransferase</fullName>
        <shortName evidence="14">GPAT</shortName>
        <ecNumber evidence="5 14">2.3.1.15</ecNumber>
    </recommendedName>
</protein>
<feature type="domain" description="Phospholipid/glycerol acyltransferase" evidence="15">
    <location>
        <begin position="302"/>
        <end position="433"/>
    </location>
</feature>
<dbReference type="SMART" id="SM00563">
    <property type="entry name" value="PlsC"/>
    <property type="match status" value="1"/>
</dbReference>
<evidence type="ECO:0000256" key="6">
    <source>
        <dbReference type="ARBA" id="ARBA00013432"/>
    </source>
</evidence>
<evidence type="ECO:0000259" key="15">
    <source>
        <dbReference type="SMART" id="SM00563"/>
    </source>
</evidence>
<comment type="domain">
    <text evidence="14">The HXXXXD motif is essential for acyltransferase activity and may constitute the binding site for the phosphate moiety of the glycerol-3-phosphate.</text>
</comment>
<dbReference type="CDD" id="cd07993">
    <property type="entry name" value="LPLAT_DHAPAT-like"/>
    <property type="match status" value="1"/>
</dbReference>
<dbReference type="Pfam" id="PF01553">
    <property type="entry name" value="Acyltransferase"/>
    <property type="match status" value="1"/>
</dbReference>
<dbReference type="HAMAP" id="MF_00393">
    <property type="entry name" value="Glyc3P_acyltrans"/>
    <property type="match status" value="1"/>
</dbReference>
<reference evidence="16 17" key="1">
    <citation type="submission" date="2018-07" db="EMBL/GenBank/DDBJ databases">
        <title>Halomonas montanilacus sp. nov., isolated from Lake Pengyan on Tibetan Plateau.</title>
        <authorList>
            <person name="Lu H."/>
            <person name="Xing P."/>
            <person name="Wu Q."/>
        </authorList>
    </citation>
    <scope>NUCLEOTIDE SEQUENCE [LARGE SCALE GENOMIC DNA]</scope>
    <source>
        <strain evidence="16 17">PYC7W</strain>
    </source>
</reference>
<keyword evidence="14" id="KW-0444">Lipid biosynthesis</keyword>
<keyword evidence="14" id="KW-0443">Lipid metabolism</keyword>
<name>A0A368TZS2_9GAMM</name>
<evidence type="ECO:0000256" key="4">
    <source>
        <dbReference type="ARBA" id="ARBA00007937"/>
    </source>
</evidence>
<dbReference type="PIRSF" id="PIRSF500064">
    <property type="entry name" value="GPAT"/>
    <property type="match status" value="1"/>
</dbReference>
<evidence type="ECO:0000256" key="2">
    <source>
        <dbReference type="ARBA" id="ARBA00004765"/>
    </source>
</evidence>
<proteinExistence type="inferred from homology"/>
<evidence type="ECO:0000256" key="8">
    <source>
        <dbReference type="ARBA" id="ARBA00022679"/>
    </source>
</evidence>
<feature type="short sequence motif" description="HXXXXD motif" evidence="14">
    <location>
        <begin position="307"/>
        <end position="312"/>
    </location>
</feature>
<evidence type="ECO:0000256" key="5">
    <source>
        <dbReference type="ARBA" id="ARBA00013113"/>
    </source>
</evidence>
<dbReference type="InterPro" id="IPR041728">
    <property type="entry name" value="GPAT/DHAPAT_LPLAT"/>
</dbReference>
<dbReference type="NCBIfam" id="NF003441">
    <property type="entry name" value="PRK04974.1"/>
    <property type="match status" value="1"/>
</dbReference>
<evidence type="ECO:0000256" key="12">
    <source>
        <dbReference type="ARBA" id="ARBA00023315"/>
    </source>
</evidence>
<comment type="caution">
    <text evidence="16">The sequence shown here is derived from an EMBL/GenBank/DDBJ whole genome shotgun (WGS) entry which is preliminary data.</text>
</comment>
<dbReference type="NCBIfam" id="TIGR03703">
    <property type="entry name" value="plsB"/>
    <property type="match status" value="1"/>
</dbReference>
<dbReference type="AlphaFoldDB" id="A0A368TZS2"/>
<dbReference type="RefSeq" id="WP_114478540.1">
    <property type="nucleotide sequence ID" value="NZ_QPII01000004.1"/>
</dbReference>
<dbReference type="EMBL" id="QPII01000004">
    <property type="protein sequence ID" value="RCV90254.1"/>
    <property type="molecule type" value="Genomic_DNA"/>
</dbReference>
<organism evidence="16 17">
    <name type="scientific">Billgrantia montanilacus</name>
    <dbReference type="NCBI Taxonomy" id="2282305"/>
    <lineage>
        <taxon>Bacteria</taxon>
        <taxon>Pseudomonadati</taxon>
        <taxon>Pseudomonadota</taxon>
        <taxon>Gammaproteobacteria</taxon>
        <taxon>Oceanospirillales</taxon>
        <taxon>Halomonadaceae</taxon>
        <taxon>Billgrantia</taxon>
    </lineage>
</organism>
<comment type="subcellular location">
    <subcellularLocation>
        <location evidence="1 14">Cell membrane</location>
        <topology evidence="1 14">Peripheral membrane protein</topology>
        <orientation evidence="1 14">Cytoplasmic side</orientation>
    </subcellularLocation>
</comment>
<dbReference type="GO" id="GO:0016024">
    <property type="term" value="P:CDP-diacylglycerol biosynthetic process"/>
    <property type="evidence" value="ECO:0007669"/>
    <property type="project" value="UniProtKB-UniRule"/>
</dbReference>
<gene>
    <name evidence="14 16" type="primary">plsB</name>
    <name evidence="16" type="ORF">DU505_08420</name>
</gene>
<dbReference type="Pfam" id="PF19277">
    <property type="entry name" value="GPAT_C"/>
    <property type="match status" value="1"/>
</dbReference>
<dbReference type="GO" id="GO:0006631">
    <property type="term" value="P:fatty acid metabolic process"/>
    <property type="evidence" value="ECO:0007669"/>
    <property type="project" value="TreeGrafter"/>
</dbReference>
<sequence length="813" mass="91765">MALARTLLAPLRRPLRRLVNAWVETRLIEPSPDAMTLDPSLPTLYVLPRPALSDALLLETLCQRHGLPPASGRRRIDGIELPACLTLPVSRRRLWRRRTAHPAPFLSALEQLAADPDGDVQLVPVSVFWGRAPGKRFGFWRMLAADSWQLTGRMRRGLSVLVNGRNVEVHFGAPLHLRDLLDARGPALANRKTARLLRVHFRRMRTRVLGPDLSHRRTLIEGVARSTEVRRVIEELARSEKSSPQRLERRALRYGREIASSMTYPVLRFMDGLLRRLWNRLYDGVNVRGLARVKELAGDHTLVYVPCHRSHIDYLLLSYVLYRDGLMPPHVAAGRNLDIPLIGPLLRRGGAFFMRRSFRDKPLYAAVFNEYLHRLLARGHPLEYFIEGGRSRSGRMLAPRPGMLAMTLRSFHRSAAGTSPPKLAFIPVYIGYERIIENASYQRELRGGKKHKESPLALLRVLGQLRQPFGQVTVSVGAPLLLGDYLNDLDPNWRNSPVEPKPAWLGEAVPHLGNELARRINAAAALNPVNLVALVLLATPHNALEASLMTRQLGLLSRLQQWCPGGLDVGLPEGEPSDWIEQVISLGMIERRAHPLGDILVAKPEQASLLVWYRNNVLHLFALAGLTAFAFRHAGQHDLDSLHHLLEPAWPILARELFLEEATLASTLPAMLDALGKTALLTNEDNAWQRAEALEAGEQLNLLGRLMQPSLERGYLLLAILLDQPPGSQDREDLTERSRQMAERLALLSGRDAPEFFDRNLFAGLIRSLEAEGWIWEASDRLWFDQRLREAAQRSRALFDPELRHRLQLVTRG</sequence>
<comment type="pathway">
    <text evidence="3">Lipid metabolism.</text>
</comment>
<dbReference type="GO" id="GO:0005886">
    <property type="term" value="C:plasma membrane"/>
    <property type="evidence" value="ECO:0007669"/>
    <property type="project" value="UniProtKB-SubCell"/>
</dbReference>
<dbReference type="PIRSF" id="PIRSF000437">
    <property type="entry name" value="GPAT_DHAPAT"/>
    <property type="match status" value="1"/>
</dbReference>
<evidence type="ECO:0000313" key="17">
    <source>
        <dbReference type="Proteomes" id="UP000252405"/>
    </source>
</evidence>
<keyword evidence="17" id="KW-1185">Reference proteome</keyword>
<dbReference type="PANTHER" id="PTHR12563:SF17">
    <property type="entry name" value="DIHYDROXYACETONE PHOSPHATE ACYLTRANSFERASE"/>
    <property type="match status" value="1"/>
</dbReference>
<keyword evidence="12 14" id="KW-0012">Acyltransferase</keyword>
<accession>A0A368TZS2</accession>
<dbReference type="SUPFAM" id="SSF69593">
    <property type="entry name" value="Glycerol-3-phosphate (1)-acyltransferase"/>
    <property type="match status" value="1"/>
</dbReference>
<dbReference type="PANTHER" id="PTHR12563">
    <property type="entry name" value="GLYCEROL-3-PHOSPHATE ACYLTRANSFERASE"/>
    <property type="match status" value="1"/>
</dbReference>
<dbReference type="Proteomes" id="UP000252405">
    <property type="component" value="Unassembled WGS sequence"/>
</dbReference>
<dbReference type="InterPro" id="IPR045520">
    <property type="entry name" value="GPAT/DHAPAT_C"/>
</dbReference>
<evidence type="ECO:0000256" key="14">
    <source>
        <dbReference type="HAMAP-Rule" id="MF_00393"/>
    </source>
</evidence>